<name>A0ABR9ZVF9_9FIRM</name>
<dbReference type="SUPFAM" id="SSF46785">
    <property type="entry name" value="Winged helix' DNA-binding domain"/>
    <property type="match status" value="1"/>
</dbReference>
<proteinExistence type="predicted"/>
<dbReference type="EMBL" id="JADKNH010000008">
    <property type="protein sequence ID" value="MBF4694158.1"/>
    <property type="molecule type" value="Genomic_DNA"/>
</dbReference>
<dbReference type="Pfam" id="PF03551">
    <property type="entry name" value="PadR"/>
    <property type="match status" value="1"/>
</dbReference>
<keyword evidence="3" id="KW-1185">Reference proteome</keyword>
<reference evidence="2 3" key="1">
    <citation type="submission" date="2020-11" db="EMBL/GenBank/DDBJ databases">
        <title>Fusibacter basophilias sp. nov.</title>
        <authorList>
            <person name="Qiu D."/>
        </authorList>
    </citation>
    <scope>NUCLEOTIDE SEQUENCE [LARGE SCALE GENOMIC DNA]</scope>
    <source>
        <strain evidence="2 3">Q10-2</strain>
    </source>
</reference>
<comment type="caution">
    <text evidence="2">The sequence shown here is derived from an EMBL/GenBank/DDBJ whole genome shotgun (WGS) entry which is preliminary data.</text>
</comment>
<accession>A0ABR9ZVF9</accession>
<dbReference type="InterPro" id="IPR052509">
    <property type="entry name" value="Metal_resp_DNA-bind_regulator"/>
</dbReference>
<dbReference type="PANTHER" id="PTHR33169">
    <property type="entry name" value="PADR-FAMILY TRANSCRIPTIONAL REGULATOR"/>
    <property type="match status" value="1"/>
</dbReference>
<dbReference type="Proteomes" id="UP000614200">
    <property type="component" value="Unassembled WGS sequence"/>
</dbReference>
<gene>
    <name evidence="2" type="ORF">ISU02_13635</name>
</gene>
<evidence type="ECO:0000313" key="3">
    <source>
        <dbReference type="Proteomes" id="UP000614200"/>
    </source>
</evidence>
<dbReference type="RefSeq" id="WP_194702401.1">
    <property type="nucleotide sequence ID" value="NZ_JADKNH010000008.1"/>
</dbReference>
<dbReference type="PANTHER" id="PTHR33169:SF13">
    <property type="entry name" value="PADR-FAMILY TRANSCRIPTIONAL REGULATOR"/>
    <property type="match status" value="1"/>
</dbReference>
<dbReference type="InterPro" id="IPR036390">
    <property type="entry name" value="WH_DNA-bd_sf"/>
</dbReference>
<organism evidence="2 3">
    <name type="scientific">Fusibacter ferrireducens</name>
    <dbReference type="NCBI Taxonomy" id="2785058"/>
    <lineage>
        <taxon>Bacteria</taxon>
        <taxon>Bacillati</taxon>
        <taxon>Bacillota</taxon>
        <taxon>Clostridia</taxon>
        <taxon>Eubacteriales</taxon>
        <taxon>Eubacteriales Family XII. Incertae Sedis</taxon>
        <taxon>Fusibacter</taxon>
    </lineage>
</organism>
<protein>
    <submittedName>
        <fullName evidence="2">PadR family transcriptional regulator</fullName>
    </submittedName>
</protein>
<feature type="domain" description="Transcription regulator PadR N-terminal" evidence="1">
    <location>
        <begin position="21"/>
        <end position="80"/>
    </location>
</feature>
<evidence type="ECO:0000313" key="2">
    <source>
        <dbReference type="EMBL" id="MBF4694158.1"/>
    </source>
</evidence>
<dbReference type="InterPro" id="IPR005149">
    <property type="entry name" value="Tscrpt_reg_PadR_N"/>
</dbReference>
<dbReference type="Gene3D" id="1.10.10.10">
    <property type="entry name" value="Winged helix-like DNA-binding domain superfamily/Winged helix DNA-binding domain"/>
    <property type="match status" value="1"/>
</dbReference>
<sequence>MLTHIINKYIPMTETAYLILLSLSKENHGYGVILEVEKMTKGRIRIGPGTIYGTLSKMEADGLIIAIREENRRKIYKQTQLAIEVMQVEIKRIEELYQYGLEWRLKNERL</sequence>
<evidence type="ECO:0000259" key="1">
    <source>
        <dbReference type="Pfam" id="PF03551"/>
    </source>
</evidence>
<dbReference type="InterPro" id="IPR036388">
    <property type="entry name" value="WH-like_DNA-bd_sf"/>
</dbReference>